<evidence type="ECO:0000313" key="2">
    <source>
        <dbReference type="EMBL" id="GAA5155987.1"/>
    </source>
</evidence>
<evidence type="ECO:0000313" key="3">
    <source>
        <dbReference type="Proteomes" id="UP001428817"/>
    </source>
</evidence>
<comment type="caution">
    <text evidence="2">The sequence shown here is derived from an EMBL/GenBank/DDBJ whole genome shotgun (WGS) entry which is preliminary data.</text>
</comment>
<dbReference type="PANTHER" id="PTHR43482">
    <property type="entry name" value="PROTEIN AST1-RELATED"/>
    <property type="match status" value="1"/>
</dbReference>
<dbReference type="CDD" id="cd05289">
    <property type="entry name" value="MDR_like_2"/>
    <property type="match status" value="1"/>
</dbReference>
<feature type="domain" description="Enoyl reductase (ER)" evidence="1">
    <location>
        <begin position="10"/>
        <end position="324"/>
    </location>
</feature>
<organism evidence="2 3">
    <name type="scientific">Pseudonocardia eucalypti</name>
    <dbReference type="NCBI Taxonomy" id="648755"/>
    <lineage>
        <taxon>Bacteria</taxon>
        <taxon>Bacillati</taxon>
        <taxon>Actinomycetota</taxon>
        <taxon>Actinomycetes</taxon>
        <taxon>Pseudonocardiales</taxon>
        <taxon>Pseudonocardiaceae</taxon>
        <taxon>Pseudonocardia</taxon>
    </lineage>
</organism>
<dbReference type="InterPro" id="IPR052585">
    <property type="entry name" value="Lipid_raft_assoc_Zn_ADH"/>
</dbReference>
<dbReference type="Gene3D" id="3.90.180.10">
    <property type="entry name" value="Medium-chain alcohol dehydrogenases, catalytic domain"/>
    <property type="match status" value="1"/>
</dbReference>
<name>A0ABP9Q2B0_9PSEU</name>
<dbReference type="InterPro" id="IPR020843">
    <property type="entry name" value="ER"/>
</dbReference>
<dbReference type="EMBL" id="BAABJP010000010">
    <property type="protein sequence ID" value="GAA5155987.1"/>
    <property type="molecule type" value="Genomic_DNA"/>
</dbReference>
<sequence length="326" mass="32554">MRAVVVRSFGGPEALELVELPIPAPGPGQVRIRVRAAAVNPVDAFVRSGAATEVGLVPARDQYGLGWDVAGEVDAVGAGEAGAPGRAPDGNTAGTKGFAVGDPVIGLSDRLDLPSAGYAEYLVLDASSVAPAPRGVPFEAAASLPLNALTAAQALDRLGLSAGQTVLVTGAAGAVGGYAVELAREAGLRVVGSASAADEELVRGFGASGFVPREAELGAAARALVPGGVDGVLDAAVVGVRALDAVRGGGAFVSVVLGGAPPALRGIRVSTVYVRADGERLAELAKLVEAGRLTPRVADTFPLDKAPAAHQRLSEGPLRGRLILLP</sequence>
<dbReference type="SUPFAM" id="SSF51735">
    <property type="entry name" value="NAD(P)-binding Rossmann-fold domains"/>
    <property type="match status" value="1"/>
</dbReference>
<dbReference type="SUPFAM" id="SSF50129">
    <property type="entry name" value="GroES-like"/>
    <property type="match status" value="1"/>
</dbReference>
<reference evidence="3" key="1">
    <citation type="journal article" date="2019" name="Int. J. Syst. Evol. Microbiol.">
        <title>The Global Catalogue of Microorganisms (GCM) 10K type strain sequencing project: providing services to taxonomists for standard genome sequencing and annotation.</title>
        <authorList>
            <consortium name="The Broad Institute Genomics Platform"/>
            <consortium name="The Broad Institute Genome Sequencing Center for Infectious Disease"/>
            <person name="Wu L."/>
            <person name="Ma J."/>
        </authorList>
    </citation>
    <scope>NUCLEOTIDE SEQUENCE [LARGE SCALE GENOMIC DNA]</scope>
    <source>
        <strain evidence="3">JCM 18303</strain>
    </source>
</reference>
<proteinExistence type="predicted"/>
<dbReference type="Proteomes" id="UP001428817">
    <property type="component" value="Unassembled WGS sequence"/>
</dbReference>
<dbReference type="Pfam" id="PF13602">
    <property type="entry name" value="ADH_zinc_N_2"/>
    <property type="match status" value="1"/>
</dbReference>
<gene>
    <name evidence="2" type="ORF">GCM10023321_30690</name>
</gene>
<dbReference type="Pfam" id="PF08240">
    <property type="entry name" value="ADH_N"/>
    <property type="match status" value="1"/>
</dbReference>
<dbReference type="SMART" id="SM00829">
    <property type="entry name" value="PKS_ER"/>
    <property type="match status" value="1"/>
</dbReference>
<dbReference type="PANTHER" id="PTHR43482:SF1">
    <property type="entry name" value="PROTEIN AST1-RELATED"/>
    <property type="match status" value="1"/>
</dbReference>
<dbReference type="InterPro" id="IPR013154">
    <property type="entry name" value="ADH-like_N"/>
</dbReference>
<dbReference type="InterPro" id="IPR011032">
    <property type="entry name" value="GroES-like_sf"/>
</dbReference>
<dbReference type="Gene3D" id="3.40.50.720">
    <property type="entry name" value="NAD(P)-binding Rossmann-like Domain"/>
    <property type="match status" value="1"/>
</dbReference>
<dbReference type="RefSeq" id="WP_185064097.1">
    <property type="nucleotide sequence ID" value="NZ_BAABJP010000010.1"/>
</dbReference>
<evidence type="ECO:0000259" key="1">
    <source>
        <dbReference type="SMART" id="SM00829"/>
    </source>
</evidence>
<keyword evidence="3" id="KW-1185">Reference proteome</keyword>
<accession>A0ABP9Q2B0</accession>
<protein>
    <submittedName>
        <fullName evidence="2">NADP-dependent oxidoreductase</fullName>
    </submittedName>
</protein>
<dbReference type="InterPro" id="IPR036291">
    <property type="entry name" value="NAD(P)-bd_dom_sf"/>
</dbReference>